<dbReference type="HAMAP" id="MF_00097">
    <property type="entry name" value="TMP_synthase"/>
    <property type="match status" value="1"/>
</dbReference>
<comment type="cofactor">
    <cofactor evidence="10">
        <name>Mg(2+)</name>
        <dbReference type="ChEBI" id="CHEBI:18420"/>
    </cofactor>
    <text evidence="10">Binds 1 Mg(2+) ion per subunit.</text>
</comment>
<dbReference type="PANTHER" id="PTHR20857:SF15">
    <property type="entry name" value="THIAMINE-PHOSPHATE SYNTHASE"/>
    <property type="match status" value="1"/>
</dbReference>
<feature type="binding site" evidence="10">
    <location>
        <position position="76"/>
    </location>
    <ligand>
        <name>Mg(2+)</name>
        <dbReference type="ChEBI" id="CHEBI:18420"/>
    </ligand>
</feature>
<accession>A0A516PYQ8</accession>
<evidence type="ECO:0000313" key="14">
    <source>
        <dbReference type="EMBL" id="QDP96304.1"/>
    </source>
</evidence>
<dbReference type="NCBIfam" id="TIGR00693">
    <property type="entry name" value="thiE"/>
    <property type="match status" value="1"/>
</dbReference>
<comment type="catalytic activity">
    <reaction evidence="9 10 11">
        <text>2-[(2R,5Z)-2-carboxy-4-methylthiazol-5(2H)-ylidene]ethyl phosphate + 4-amino-2-methyl-5-(diphosphooxymethyl)pyrimidine + 2 H(+) = thiamine phosphate + CO2 + diphosphate</text>
        <dbReference type="Rhea" id="RHEA:47844"/>
        <dbReference type="ChEBI" id="CHEBI:15378"/>
        <dbReference type="ChEBI" id="CHEBI:16526"/>
        <dbReference type="ChEBI" id="CHEBI:33019"/>
        <dbReference type="ChEBI" id="CHEBI:37575"/>
        <dbReference type="ChEBI" id="CHEBI:57841"/>
        <dbReference type="ChEBI" id="CHEBI:62899"/>
        <dbReference type="EC" id="2.5.1.3"/>
    </reaction>
</comment>
<evidence type="ECO:0000256" key="3">
    <source>
        <dbReference type="ARBA" id="ARBA00022679"/>
    </source>
</evidence>
<dbReference type="AlphaFoldDB" id="A0A516PYQ8"/>
<feature type="binding site" evidence="10">
    <location>
        <position position="144"/>
    </location>
    <ligand>
        <name>4-amino-2-methyl-5-(diphosphooxymethyl)pyrimidine</name>
        <dbReference type="ChEBI" id="CHEBI:57841"/>
    </ligand>
</feature>
<reference evidence="14 15" key="1">
    <citation type="submission" date="2019-07" db="EMBL/GenBank/DDBJ databases">
        <title>Microlunatus dokdonensis sp. nov. isolated from the rhizospheric soil of the wild plant Elymus tsukushiensis.</title>
        <authorList>
            <person name="Ghim S.-Y."/>
            <person name="Hwang Y.-J."/>
            <person name="Son J.-S."/>
            <person name="Shin J.-H."/>
        </authorList>
    </citation>
    <scope>NUCLEOTIDE SEQUENCE [LARGE SCALE GENOMIC DNA]</scope>
    <source>
        <strain evidence="14 15">KUDC0627</strain>
    </source>
</reference>
<comment type="catalytic activity">
    <reaction evidence="8 10 11">
        <text>2-(2-carboxy-4-methylthiazol-5-yl)ethyl phosphate + 4-amino-2-methyl-5-(diphosphooxymethyl)pyrimidine + 2 H(+) = thiamine phosphate + CO2 + diphosphate</text>
        <dbReference type="Rhea" id="RHEA:47848"/>
        <dbReference type="ChEBI" id="CHEBI:15378"/>
        <dbReference type="ChEBI" id="CHEBI:16526"/>
        <dbReference type="ChEBI" id="CHEBI:33019"/>
        <dbReference type="ChEBI" id="CHEBI:37575"/>
        <dbReference type="ChEBI" id="CHEBI:57841"/>
        <dbReference type="ChEBI" id="CHEBI:62890"/>
        <dbReference type="EC" id="2.5.1.3"/>
    </reaction>
</comment>
<dbReference type="OrthoDB" id="3243336at2"/>
<keyword evidence="5 10" id="KW-0460">Magnesium</keyword>
<dbReference type="GO" id="GO:0005737">
    <property type="term" value="C:cytoplasm"/>
    <property type="evidence" value="ECO:0007669"/>
    <property type="project" value="TreeGrafter"/>
</dbReference>
<dbReference type="Gene3D" id="3.20.20.70">
    <property type="entry name" value="Aldolase class I"/>
    <property type="match status" value="1"/>
</dbReference>
<comment type="pathway">
    <text evidence="2 10 12">Cofactor biosynthesis; thiamine diphosphate biosynthesis; thiamine phosphate from 4-amino-2-methyl-5-diphosphomethylpyrimidine and 4-methyl-5-(2-phosphoethyl)-thiazole: step 1/1.</text>
</comment>
<dbReference type="EC" id="2.5.1.3" evidence="10"/>
<keyword evidence="3 10" id="KW-0808">Transferase</keyword>
<comment type="similarity">
    <text evidence="10 11">Belongs to the thiamine-phosphate synthase family.</text>
</comment>
<feature type="binding site" evidence="10">
    <location>
        <begin position="44"/>
        <end position="48"/>
    </location>
    <ligand>
        <name>4-amino-2-methyl-5-(diphosphooxymethyl)pyrimidine</name>
        <dbReference type="ChEBI" id="CHEBI:57841"/>
    </ligand>
</feature>
<feature type="binding site" evidence="10">
    <location>
        <position position="95"/>
    </location>
    <ligand>
        <name>Mg(2+)</name>
        <dbReference type="ChEBI" id="CHEBI:18420"/>
    </ligand>
</feature>
<name>A0A516PYQ8_9ACTN</name>
<comment type="catalytic activity">
    <reaction evidence="7 10 11">
        <text>4-methyl-5-(2-phosphooxyethyl)-thiazole + 4-amino-2-methyl-5-(diphosphooxymethyl)pyrimidine + H(+) = thiamine phosphate + diphosphate</text>
        <dbReference type="Rhea" id="RHEA:22328"/>
        <dbReference type="ChEBI" id="CHEBI:15378"/>
        <dbReference type="ChEBI" id="CHEBI:33019"/>
        <dbReference type="ChEBI" id="CHEBI:37575"/>
        <dbReference type="ChEBI" id="CHEBI:57841"/>
        <dbReference type="ChEBI" id="CHEBI:58296"/>
        <dbReference type="EC" id="2.5.1.3"/>
    </reaction>
</comment>
<dbReference type="UniPathway" id="UPA00060">
    <property type="reaction ID" value="UER00141"/>
</dbReference>
<dbReference type="GO" id="GO:0000287">
    <property type="term" value="F:magnesium ion binding"/>
    <property type="evidence" value="ECO:0007669"/>
    <property type="project" value="UniProtKB-UniRule"/>
</dbReference>
<protein>
    <recommendedName>
        <fullName evidence="10">Thiamine-phosphate synthase</fullName>
        <shortName evidence="10">TP synthase</shortName>
        <shortName evidence="10">TPS</shortName>
        <ecNumber evidence="10">2.5.1.3</ecNumber>
    </recommendedName>
    <alternativeName>
        <fullName evidence="10">Thiamine-phosphate pyrophosphorylase</fullName>
        <shortName evidence="10">TMP pyrophosphorylase</shortName>
        <shortName evidence="10">TMP-PPase</shortName>
    </alternativeName>
</protein>
<evidence type="ECO:0000256" key="8">
    <source>
        <dbReference type="ARBA" id="ARBA00047851"/>
    </source>
</evidence>
<sequence length="222" mass="22737">MIMNRSSASLRDKLGVYLVTAEPADDSTVELIMAAVSGGVRVVQLRDKNGTTAERVALLRTLQDQLPPEVILLVNDDLAAAVAVPGVGVHVGPDDDHPAEVRRRLGDRVCIGWSIHDLDQLRDKSALAASDYVAASPVWPTPTKIDTTAPLGPEGVRRLRAMLPPALPLVGIGGIHAGNAGSVIEAGADGVAVVSAICAAADPAGAAADLLSVVAAATATRS</sequence>
<evidence type="ECO:0000256" key="4">
    <source>
        <dbReference type="ARBA" id="ARBA00022723"/>
    </source>
</evidence>
<evidence type="ECO:0000256" key="10">
    <source>
        <dbReference type="HAMAP-Rule" id="MF_00097"/>
    </source>
</evidence>
<feature type="domain" description="Thiamine phosphate synthase/TenI" evidence="13">
    <location>
        <begin position="16"/>
        <end position="197"/>
    </location>
</feature>
<keyword evidence="15" id="KW-1185">Reference proteome</keyword>
<feature type="binding site" evidence="10">
    <location>
        <position position="174"/>
    </location>
    <ligand>
        <name>2-[(2R,5Z)-2-carboxy-4-methylthiazol-5(2H)-ylidene]ethyl phosphate</name>
        <dbReference type="ChEBI" id="CHEBI:62899"/>
    </ligand>
</feature>
<dbReference type="GO" id="GO:0009229">
    <property type="term" value="P:thiamine diphosphate biosynthetic process"/>
    <property type="evidence" value="ECO:0007669"/>
    <property type="project" value="UniProtKB-UniRule"/>
</dbReference>
<feature type="binding site" evidence="10">
    <location>
        <begin position="194"/>
        <end position="195"/>
    </location>
    <ligand>
        <name>2-[(2R,5Z)-2-carboxy-4-methylthiazol-5(2H)-ylidene]ethyl phosphate</name>
        <dbReference type="ChEBI" id="CHEBI:62899"/>
    </ligand>
</feature>
<organism evidence="14 15">
    <name type="scientific">Microlunatus elymi</name>
    <dbReference type="NCBI Taxonomy" id="2596828"/>
    <lineage>
        <taxon>Bacteria</taxon>
        <taxon>Bacillati</taxon>
        <taxon>Actinomycetota</taxon>
        <taxon>Actinomycetes</taxon>
        <taxon>Propionibacteriales</taxon>
        <taxon>Propionibacteriaceae</taxon>
        <taxon>Microlunatus</taxon>
    </lineage>
</organism>
<evidence type="ECO:0000256" key="1">
    <source>
        <dbReference type="ARBA" id="ARBA00003814"/>
    </source>
</evidence>
<feature type="binding site" evidence="10">
    <location>
        <position position="114"/>
    </location>
    <ligand>
        <name>4-amino-2-methyl-5-(diphosphooxymethyl)pyrimidine</name>
        <dbReference type="ChEBI" id="CHEBI:57841"/>
    </ligand>
</feature>
<evidence type="ECO:0000256" key="5">
    <source>
        <dbReference type="ARBA" id="ARBA00022842"/>
    </source>
</evidence>
<evidence type="ECO:0000256" key="2">
    <source>
        <dbReference type="ARBA" id="ARBA00005165"/>
    </source>
</evidence>
<dbReference type="InterPro" id="IPR022998">
    <property type="entry name" value="ThiamineP_synth_TenI"/>
</dbReference>
<evidence type="ECO:0000313" key="15">
    <source>
        <dbReference type="Proteomes" id="UP000319263"/>
    </source>
</evidence>
<dbReference type="InterPro" id="IPR013785">
    <property type="entry name" value="Aldolase_TIM"/>
</dbReference>
<dbReference type="CDD" id="cd00564">
    <property type="entry name" value="TMP_TenI"/>
    <property type="match status" value="1"/>
</dbReference>
<dbReference type="InterPro" id="IPR034291">
    <property type="entry name" value="TMP_synthase"/>
</dbReference>
<dbReference type="KEGG" id="mik:FOE78_10695"/>
<evidence type="ECO:0000256" key="9">
    <source>
        <dbReference type="ARBA" id="ARBA00047883"/>
    </source>
</evidence>
<dbReference type="GO" id="GO:0009228">
    <property type="term" value="P:thiamine biosynthetic process"/>
    <property type="evidence" value="ECO:0007669"/>
    <property type="project" value="UniProtKB-KW"/>
</dbReference>
<proteinExistence type="inferred from homology"/>
<dbReference type="Pfam" id="PF02581">
    <property type="entry name" value="TMP-TENI"/>
    <property type="match status" value="1"/>
</dbReference>
<dbReference type="InterPro" id="IPR036206">
    <property type="entry name" value="ThiamineP_synth_sf"/>
</dbReference>
<evidence type="ECO:0000256" key="12">
    <source>
        <dbReference type="RuleBase" id="RU004253"/>
    </source>
</evidence>
<evidence type="ECO:0000256" key="7">
    <source>
        <dbReference type="ARBA" id="ARBA00047334"/>
    </source>
</evidence>
<feature type="binding site" evidence="10">
    <location>
        <begin position="141"/>
        <end position="143"/>
    </location>
    <ligand>
        <name>2-[(2R,5Z)-2-carboxy-4-methylthiazol-5(2H)-ylidene]ethyl phosphate</name>
        <dbReference type="ChEBI" id="CHEBI:62899"/>
    </ligand>
</feature>
<keyword evidence="6 10" id="KW-0784">Thiamine biosynthesis</keyword>
<dbReference type="SUPFAM" id="SSF51391">
    <property type="entry name" value="Thiamin phosphate synthase"/>
    <property type="match status" value="1"/>
</dbReference>
<evidence type="ECO:0000259" key="13">
    <source>
        <dbReference type="Pfam" id="PF02581"/>
    </source>
</evidence>
<evidence type="ECO:0000256" key="11">
    <source>
        <dbReference type="RuleBase" id="RU003826"/>
    </source>
</evidence>
<evidence type="ECO:0000256" key="6">
    <source>
        <dbReference type="ARBA" id="ARBA00022977"/>
    </source>
</evidence>
<keyword evidence="4 10" id="KW-0479">Metal-binding</keyword>
<comment type="function">
    <text evidence="1 10">Condenses 4-methyl-5-(beta-hydroxyethyl)thiazole monophosphate (THZ-P) and 2-methyl-4-amino-5-hydroxymethyl pyrimidine pyrophosphate (HMP-PP) to form thiamine monophosphate (TMP).</text>
</comment>
<dbReference type="PANTHER" id="PTHR20857">
    <property type="entry name" value="THIAMINE-PHOSPHATE PYROPHOSPHORYLASE"/>
    <property type="match status" value="1"/>
</dbReference>
<gene>
    <name evidence="10 14" type="primary">thiE</name>
    <name evidence="14" type="ORF">FOE78_10695</name>
</gene>
<dbReference type="Proteomes" id="UP000319263">
    <property type="component" value="Chromosome"/>
</dbReference>
<dbReference type="GO" id="GO:0004789">
    <property type="term" value="F:thiamine-phosphate diphosphorylase activity"/>
    <property type="evidence" value="ECO:0007669"/>
    <property type="project" value="UniProtKB-UniRule"/>
</dbReference>
<dbReference type="EMBL" id="CP041692">
    <property type="protein sequence ID" value="QDP96304.1"/>
    <property type="molecule type" value="Genomic_DNA"/>
</dbReference>
<feature type="binding site" evidence="10">
    <location>
        <position position="75"/>
    </location>
    <ligand>
        <name>4-amino-2-methyl-5-(diphosphooxymethyl)pyrimidine</name>
        <dbReference type="ChEBI" id="CHEBI:57841"/>
    </ligand>
</feature>